<comment type="caution">
    <text evidence="1">The sequence shown here is derived from an EMBL/GenBank/DDBJ whole genome shotgun (WGS) entry which is preliminary data.</text>
</comment>
<dbReference type="AlphaFoldDB" id="A0A2P4YN80"/>
<dbReference type="Proteomes" id="UP000237271">
    <property type="component" value="Unassembled WGS sequence"/>
</dbReference>
<keyword evidence="2" id="KW-1185">Reference proteome</keyword>
<protein>
    <submittedName>
        <fullName evidence="1">Uncharacterized protein</fullName>
    </submittedName>
</protein>
<accession>A0A2P4YN80</accession>
<dbReference type="EMBL" id="NCKW01001819">
    <property type="protein sequence ID" value="POM79267.1"/>
    <property type="molecule type" value="Genomic_DNA"/>
</dbReference>
<evidence type="ECO:0000313" key="1">
    <source>
        <dbReference type="EMBL" id="POM79267.1"/>
    </source>
</evidence>
<dbReference type="OrthoDB" id="145637at2759"/>
<proteinExistence type="predicted"/>
<evidence type="ECO:0000313" key="2">
    <source>
        <dbReference type="Proteomes" id="UP000237271"/>
    </source>
</evidence>
<sequence length="155" mass="17462">MIKHGVKHQFRPLEATGHESALANHKSARLLDNALCRSIGEGQDARRCVPKRDANPAVEARVIHDLSSPTRRSVKSASDPATLPPLSNYGHVHRIARRIEEMKYSRLTCTVKFKRGDAKQLSEMFMAARKLVVDLRRSRLGNQDRLCTTVDLIQL</sequence>
<organism evidence="1 2">
    <name type="scientific">Phytophthora palmivora</name>
    <dbReference type="NCBI Taxonomy" id="4796"/>
    <lineage>
        <taxon>Eukaryota</taxon>
        <taxon>Sar</taxon>
        <taxon>Stramenopiles</taxon>
        <taxon>Oomycota</taxon>
        <taxon>Peronosporomycetes</taxon>
        <taxon>Peronosporales</taxon>
        <taxon>Peronosporaceae</taxon>
        <taxon>Phytophthora</taxon>
    </lineage>
</organism>
<gene>
    <name evidence="1" type="ORF">PHPALM_3116</name>
</gene>
<name>A0A2P4YN80_9STRA</name>
<reference evidence="1 2" key="1">
    <citation type="journal article" date="2017" name="Genome Biol. Evol.">
        <title>Phytophthora megakarya and P. palmivora, closely related causal agents of cacao black pod rot, underwent increases in genome sizes and gene numbers by different mechanisms.</title>
        <authorList>
            <person name="Ali S.S."/>
            <person name="Shao J."/>
            <person name="Lary D.J."/>
            <person name="Kronmiller B."/>
            <person name="Shen D."/>
            <person name="Strem M.D."/>
            <person name="Amoako-Attah I."/>
            <person name="Akrofi A.Y."/>
            <person name="Begoude B.A."/>
            <person name="Ten Hoopen G.M."/>
            <person name="Coulibaly K."/>
            <person name="Kebe B.I."/>
            <person name="Melnick R.L."/>
            <person name="Guiltinan M.J."/>
            <person name="Tyler B.M."/>
            <person name="Meinhardt L.W."/>
            <person name="Bailey B.A."/>
        </authorList>
    </citation>
    <scope>NUCLEOTIDE SEQUENCE [LARGE SCALE GENOMIC DNA]</scope>
    <source>
        <strain evidence="2">sbr112.9</strain>
    </source>
</reference>